<evidence type="ECO:0000313" key="2">
    <source>
        <dbReference type="EMBL" id="ORY83833.1"/>
    </source>
</evidence>
<evidence type="ECO:0000313" key="3">
    <source>
        <dbReference type="Proteomes" id="UP000193685"/>
    </source>
</evidence>
<feature type="compositionally biased region" description="Low complexity" evidence="1">
    <location>
        <begin position="143"/>
        <end position="155"/>
    </location>
</feature>
<keyword evidence="3" id="KW-1185">Reference proteome</keyword>
<dbReference type="AlphaFoldDB" id="A0A1Y2FIS5"/>
<proteinExistence type="predicted"/>
<dbReference type="EMBL" id="MCFI01000007">
    <property type="protein sequence ID" value="ORY83833.1"/>
    <property type="molecule type" value="Genomic_DNA"/>
</dbReference>
<sequence>MVKAADTQYISSGRGGAGNKKLVLTNTNTLARPTHRQLVQSYSQQDIVTRKELEETALTRVATKSSKGARFATGRGGAGNFLPTGQVFAPQEAGEQEQLAPKRFLAPVGRGGAGNIRTLEGAPVSHAVVKELRSMSSGAADSQTAAAAAAAGPSGTRSDGRPAWASQVRRIDAGIADEAVDDETSSVRSSGRLSQLGRRLSRSSISSTRSAPAESSFFGRMKRRLSSSMGPQQTAVA</sequence>
<evidence type="ECO:0000256" key="1">
    <source>
        <dbReference type="SAM" id="MobiDB-lite"/>
    </source>
</evidence>
<dbReference type="InterPro" id="IPR022024">
    <property type="entry name" value="DUF3602"/>
</dbReference>
<accession>A0A1Y2FIS5</accession>
<gene>
    <name evidence="2" type="ORF">BCR37DRAFT_392284</name>
</gene>
<dbReference type="Pfam" id="PF12223">
    <property type="entry name" value="DUF3602"/>
    <property type="match status" value="1"/>
</dbReference>
<feature type="region of interest" description="Disordered" evidence="1">
    <location>
        <begin position="143"/>
        <end position="164"/>
    </location>
</feature>
<name>A0A1Y2FIS5_PROLT</name>
<feature type="compositionally biased region" description="Low complexity" evidence="1">
    <location>
        <begin position="186"/>
        <end position="216"/>
    </location>
</feature>
<reference evidence="2 3" key="1">
    <citation type="submission" date="2016-07" db="EMBL/GenBank/DDBJ databases">
        <title>Pervasive Adenine N6-methylation of Active Genes in Fungi.</title>
        <authorList>
            <consortium name="DOE Joint Genome Institute"/>
            <person name="Mondo S.J."/>
            <person name="Dannebaum R.O."/>
            <person name="Kuo R.C."/>
            <person name="Labutti K."/>
            <person name="Haridas S."/>
            <person name="Kuo A."/>
            <person name="Salamov A."/>
            <person name="Ahrendt S.R."/>
            <person name="Lipzen A."/>
            <person name="Sullivan W."/>
            <person name="Andreopoulos W.B."/>
            <person name="Clum A."/>
            <person name="Lindquist E."/>
            <person name="Daum C."/>
            <person name="Ramamoorthy G.K."/>
            <person name="Gryganskyi A."/>
            <person name="Culley D."/>
            <person name="Magnuson J.K."/>
            <person name="James T.Y."/>
            <person name="O'Malley M.A."/>
            <person name="Stajich J.E."/>
            <person name="Spatafora J.W."/>
            <person name="Visel A."/>
            <person name="Grigoriev I.V."/>
        </authorList>
    </citation>
    <scope>NUCLEOTIDE SEQUENCE [LARGE SCALE GENOMIC DNA]</scope>
    <source>
        <strain evidence="2 3">12-1054</strain>
    </source>
</reference>
<dbReference type="Proteomes" id="UP000193685">
    <property type="component" value="Unassembled WGS sequence"/>
</dbReference>
<dbReference type="GeneID" id="63787728"/>
<protein>
    <submittedName>
        <fullName evidence="2">Uncharacterized protein</fullName>
    </submittedName>
</protein>
<feature type="region of interest" description="Disordered" evidence="1">
    <location>
        <begin position="176"/>
        <end position="237"/>
    </location>
</feature>
<comment type="caution">
    <text evidence="2">The sequence shown here is derived from an EMBL/GenBank/DDBJ whole genome shotgun (WGS) entry which is preliminary data.</text>
</comment>
<organism evidence="2 3">
    <name type="scientific">Protomyces lactucae-debilis</name>
    <dbReference type="NCBI Taxonomy" id="2754530"/>
    <lineage>
        <taxon>Eukaryota</taxon>
        <taxon>Fungi</taxon>
        <taxon>Dikarya</taxon>
        <taxon>Ascomycota</taxon>
        <taxon>Taphrinomycotina</taxon>
        <taxon>Taphrinomycetes</taxon>
        <taxon>Taphrinales</taxon>
        <taxon>Protomycetaceae</taxon>
        <taxon>Protomyces</taxon>
    </lineage>
</organism>
<feature type="compositionally biased region" description="Polar residues" evidence="1">
    <location>
        <begin position="226"/>
        <end position="237"/>
    </location>
</feature>
<dbReference type="RefSeq" id="XP_040726128.1">
    <property type="nucleotide sequence ID" value="XM_040871129.1"/>
</dbReference>